<dbReference type="RefSeq" id="WP_234624073.1">
    <property type="nucleotide sequence ID" value="NZ_JAHWXT010000007.1"/>
</dbReference>
<dbReference type="AlphaFoldDB" id="A0A8X8GKB9"/>
<accession>A0A8X8GKB9</accession>
<protein>
    <submittedName>
        <fullName evidence="1">Uncharacterized protein</fullName>
    </submittedName>
</protein>
<evidence type="ECO:0000313" key="1">
    <source>
        <dbReference type="EMBL" id="MCF0266341.1"/>
    </source>
</evidence>
<gene>
    <name evidence="1" type="ORF">KW868_17980</name>
</gene>
<sequence>MEPFDLYREAKNQYEKLIPEKSDGLILLSLYAKYKDKNFTEENIITIINKVFKDRGNESFRSEYNRNNLIIMRLQESFLWRNEIKRSYQFKKYGLELCQNIEKRLIDKYNPAKIKRFFDELYKSLMENITEEKDFNIWVVDHFDVRILELISQIEILDQQVNNSVNDLKIHVKSRDHNIIKILEEMEIYLEIIKEQAFELKNAFQISYEIDEVLIEILQQPNNYKYIENIQKVQKFHDNSRNQLEQVSKRIEKIKPRIREFIYDFNKLDFDRKTNKFIDYLLENSFVKKEGGLKRIQLSIGIPNLKIKLTEHLPIFNIISNRDISYKLPIKVPKRQIDLSKKNKLLEKTNKWKQDKERISYWTDIAFKELEKNGILVFTPLFFKILDIDKFPIAVKTAHNVLRQTTKFKKKYRIEINQNAIHHTTIKSISLWQMTIHKVL</sequence>
<dbReference type="EMBL" id="JAHWXT010000007">
    <property type="protein sequence ID" value="MCF0266341.1"/>
    <property type="molecule type" value="Genomic_DNA"/>
</dbReference>
<proteinExistence type="predicted"/>
<evidence type="ECO:0000313" key="2">
    <source>
        <dbReference type="Proteomes" id="UP000887320"/>
    </source>
</evidence>
<reference evidence="1" key="1">
    <citation type="submission" date="2021-07" db="EMBL/GenBank/DDBJ databases">
        <authorList>
            <person name="Fernandez M."/>
            <person name="Pereira P."/>
            <person name="Torres Tejerizo G.A."/>
            <person name="Gonzalez P."/>
            <person name="Agostini E."/>
        </authorList>
    </citation>
    <scope>NUCLEOTIDE SEQUENCE</scope>
    <source>
        <strain evidence="1">SFC 500-1A</strain>
    </source>
</reference>
<name>A0A8X8GKB9_ACIGI</name>
<dbReference type="Proteomes" id="UP000887320">
    <property type="component" value="Unassembled WGS sequence"/>
</dbReference>
<comment type="caution">
    <text evidence="1">The sequence shown here is derived from an EMBL/GenBank/DDBJ whole genome shotgun (WGS) entry which is preliminary data.</text>
</comment>
<organism evidence="1 2">
    <name type="scientific">Acinetobacter guillouiae</name>
    <name type="common">Acinetobacter genomosp. 11</name>
    <dbReference type="NCBI Taxonomy" id="106649"/>
    <lineage>
        <taxon>Bacteria</taxon>
        <taxon>Pseudomonadati</taxon>
        <taxon>Pseudomonadota</taxon>
        <taxon>Gammaproteobacteria</taxon>
        <taxon>Moraxellales</taxon>
        <taxon>Moraxellaceae</taxon>
        <taxon>Acinetobacter</taxon>
    </lineage>
</organism>